<keyword evidence="11" id="KW-1133">Transmembrane helix</keyword>
<keyword evidence="11" id="KW-0472">Membrane</keyword>
<dbReference type="eggNOG" id="KOG2750">
    <property type="taxonomic scope" value="Eukaryota"/>
</dbReference>
<evidence type="ECO:0000256" key="7">
    <source>
        <dbReference type="ARBA" id="ARBA00022840"/>
    </source>
</evidence>
<keyword evidence="3" id="KW-0698">rRNA processing</keyword>
<dbReference type="GO" id="GO:0005524">
    <property type="term" value="F:ATP binding"/>
    <property type="evidence" value="ECO:0007669"/>
    <property type="project" value="UniProtKB-KW"/>
</dbReference>
<keyword evidence="6" id="KW-0418">Kinase</keyword>
<dbReference type="InterPro" id="IPR057570">
    <property type="entry name" value="NOL9_C"/>
</dbReference>
<dbReference type="Proteomes" id="UP000009022">
    <property type="component" value="Unassembled WGS sequence"/>
</dbReference>
<keyword evidence="5" id="KW-0547">Nucleotide-binding</keyword>
<dbReference type="Pfam" id="PF25467">
    <property type="entry name" value="NOL9_C"/>
    <property type="match status" value="1"/>
</dbReference>
<evidence type="ECO:0000256" key="10">
    <source>
        <dbReference type="SAM" id="MobiDB-lite"/>
    </source>
</evidence>
<evidence type="ECO:0000256" key="2">
    <source>
        <dbReference type="ARBA" id="ARBA00011003"/>
    </source>
</evidence>
<dbReference type="Pfam" id="PF16575">
    <property type="entry name" value="CLP1_P"/>
    <property type="match status" value="1"/>
</dbReference>
<evidence type="ECO:0000256" key="5">
    <source>
        <dbReference type="ARBA" id="ARBA00022741"/>
    </source>
</evidence>
<evidence type="ECO:0000313" key="15">
    <source>
        <dbReference type="EMBL" id="EDV25854.1"/>
    </source>
</evidence>
<feature type="domain" description="NOL9 C-terminal" evidence="14">
    <location>
        <begin position="564"/>
        <end position="668"/>
    </location>
</feature>
<dbReference type="GeneID" id="6752603"/>
<dbReference type="Pfam" id="PF24419">
    <property type="entry name" value="Cupin_NOL9"/>
    <property type="match status" value="1"/>
</dbReference>
<dbReference type="InterPro" id="IPR027417">
    <property type="entry name" value="P-loop_NTPase"/>
</dbReference>
<keyword evidence="8" id="KW-0539">Nucleus</keyword>
<dbReference type="InParanoid" id="B3RUN8"/>
<dbReference type="Gene3D" id="3.40.50.300">
    <property type="entry name" value="P-loop containing nucleotide triphosphate hydrolases"/>
    <property type="match status" value="1"/>
</dbReference>
<evidence type="ECO:0000259" key="14">
    <source>
        <dbReference type="Pfam" id="PF25467"/>
    </source>
</evidence>
<dbReference type="RefSeq" id="XP_002111887.1">
    <property type="nucleotide sequence ID" value="XM_002111851.1"/>
</dbReference>
<evidence type="ECO:0000256" key="9">
    <source>
        <dbReference type="ARBA" id="ARBA00071212"/>
    </source>
</evidence>
<dbReference type="PhylomeDB" id="B3RUN8"/>
<evidence type="ECO:0000256" key="8">
    <source>
        <dbReference type="ARBA" id="ARBA00023242"/>
    </source>
</evidence>
<keyword evidence="11" id="KW-0812">Transmembrane</keyword>
<evidence type="ECO:0000313" key="16">
    <source>
        <dbReference type="Proteomes" id="UP000009022"/>
    </source>
</evidence>
<dbReference type="PANTHER" id="PTHR12755:SF3">
    <property type="entry name" value="POLYNUCLEOTIDE 5'-HYDROXYL-KINASE NOL9"/>
    <property type="match status" value="1"/>
</dbReference>
<comment type="subcellular location">
    <subcellularLocation>
        <location evidence="1">Nucleus</location>
        <location evidence="1">Nucleolus</location>
    </subcellularLocation>
</comment>
<evidence type="ECO:0000259" key="12">
    <source>
        <dbReference type="Pfam" id="PF16575"/>
    </source>
</evidence>
<dbReference type="OMA" id="FEGEMPY"/>
<dbReference type="FunFam" id="3.40.50.300:FF:005238">
    <property type="entry name" value="Uncharacterized protein"/>
    <property type="match status" value="1"/>
</dbReference>
<evidence type="ECO:0000259" key="13">
    <source>
        <dbReference type="Pfam" id="PF24419"/>
    </source>
</evidence>
<dbReference type="PANTHER" id="PTHR12755">
    <property type="entry name" value="CLEAVAGE/POLYADENYLATION FACTOR IA SUBUNIT CLP1P"/>
    <property type="match status" value="1"/>
</dbReference>
<keyword evidence="4" id="KW-0808">Transferase</keyword>
<dbReference type="InterPro" id="IPR045116">
    <property type="entry name" value="Clp1/Grc3"/>
</dbReference>
<gene>
    <name evidence="15" type="ORF">TRIADDRAFT_55357</name>
</gene>
<feature type="transmembrane region" description="Helical" evidence="11">
    <location>
        <begin position="7"/>
        <end position="26"/>
    </location>
</feature>
<evidence type="ECO:0000256" key="4">
    <source>
        <dbReference type="ARBA" id="ARBA00022679"/>
    </source>
</evidence>
<dbReference type="EMBL" id="DS985244">
    <property type="protein sequence ID" value="EDV25854.1"/>
    <property type="molecule type" value="Genomic_DNA"/>
</dbReference>
<dbReference type="GO" id="GO:0005730">
    <property type="term" value="C:nucleolus"/>
    <property type="evidence" value="ECO:0007669"/>
    <property type="project" value="UniProtKB-SubCell"/>
</dbReference>
<dbReference type="GO" id="GO:0005634">
    <property type="term" value="C:nucleus"/>
    <property type="evidence" value="ECO:0000318"/>
    <property type="project" value="GO_Central"/>
</dbReference>
<feature type="domain" description="Clp1 P-loop" evidence="12">
    <location>
        <begin position="241"/>
        <end position="378"/>
    </location>
</feature>
<feature type="region of interest" description="Disordered" evidence="10">
    <location>
        <begin position="421"/>
        <end position="447"/>
    </location>
</feature>
<dbReference type="GO" id="GO:0000448">
    <property type="term" value="P:cleavage in ITS2 between 5.8S rRNA and LSU-rRNA of tricistronic rRNA transcript (SSU-rRNA, 5.8S rRNA, LSU-rRNA)"/>
    <property type="evidence" value="ECO:0000318"/>
    <property type="project" value="GO_Central"/>
</dbReference>
<keyword evidence="7" id="KW-0067">ATP-binding</keyword>
<dbReference type="InterPro" id="IPR057573">
    <property type="entry name" value="NOL9_N"/>
</dbReference>
<dbReference type="InterPro" id="IPR032319">
    <property type="entry name" value="CLP1_P"/>
</dbReference>
<evidence type="ECO:0000256" key="3">
    <source>
        <dbReference type="ARBA" id="ARBA00022552"/>
    </source>
</evidence>
<name>B3RUN8_TRIAD</name>
<accession>B3RUN8</accession>
<feature type="compositionally biased region" description="Acidic residues" evidence="10">
    <location>
        <begin position="428"/>
        <end position="443"/>
    </location>
</feature>
<protein>
    <recommendedName>
        <fullName evidence="9">Polynucleotide 5'-hydroxyl-kinase NOL9</fullName>
    </recommendedName>
</protein>
<dbReference type="OrthoDB" id="2405412at2759"/>
<sequence length="710" mass="78995">MASLPRILAKGVANMTLVIVFCIGLICRLGQDTQSCLLFLNKSQELVIAGKLQIKVLLGTVDILGYKVNENEPDFIKIYSPMCNSLLVMKECHGREIEANENSKVIAFLKSENDYSSLSKKTLKRILHSSTVIVAKQLDDWHCDYVTSFAPFNNLFNLDINIPQISNDQSNQAGEKSQDQNLKLANDIAKTLGFQLLDKGKCPLSYHHTPEDWQKITNDLLNLHQNACDNRPTDCKILICGGKDVGKSTFCRYLLNSLLTCFNQVAFMESDIGQTEFTPSGFVALNIVTKPVLGPPFTHLRQPSLSYFIGEASARNSPTNYSQAITKLFERYMSISQESNVLIPLIINTHGWPRGLGIPLLLDIIRITQPTRILQFHSPTIKNRNLPILTKQFLNHCQGWLTSTTLLTDNLLDGLMTANETNHSPSNIDDEEIAQSQTEDDQGNVDLSLSPRDALEIDNMAFITSAIGQKRKAMNYVERPFPKALKSVQTIDQLDGDDEKPSVDSTDEMALVVTIVNAVHNASAKKQLTTFRPADHRDMSLLSYFSNLYESPNRKLPVPPLSTIMPYLVPYPSVAVHVIHQEVTSNQVMYAINGSVVALSCCDPSKLLESERPGLSKSIGRQLLLPSYGLGIVRAIDAKQKLLYILTPLKECNLKDINVILKGSVELPIYSLIGNITGHVPYVSTDFSYHITGGGARKARHHVLRRGIHK</sequence>
<evidence type="ECO:0000256" key="1">
    <source>
        <dbReference type="ARBA" id="ARBA00004604"/>
    </source>
</evidence>
<dbReference type="KEGG" id="tad:TRIADDRAFT_55357"/>
<dbReference type="GO" id="GO:0051731">
    <property type="term" value="F:polynucleotide 5'-hydroxyl-kinase activity"/>
    <property type="evidence" value="ECO:0000318"/>
    <property type="project" value="GO_Central"/>
</dbReference>
<dbReference type="AlphaFoldDB" id="B3RUN8"/>
<keyword evidence="16" id="KW-1185">Reference proteome</keyword>
<organism evidence="15 16">
    <name type="scientific">Trichoplax adhaerens</name>
    <name type="common">Trichoplax reptans</name>
    <dbReference type="NCBI Taxonomy" id="10228"/>
    <lineage>
        <taxon>Eukaryota</taxon>
        <taxon>Metazoa</taxon>
        <taxon>Placozoa</taxon>
        <taxon>Uniplacotomia</taxon>
        <taxon>Trichoplacea</taxon>
        <taxon>Trichoplacidae</taxon>
        <taxon>Trichoplax</taxon>
    </lineage>
</organism>
<evidence type="ECO:0000256" key="6">
    <source>
        <dbReference type="ARBA" id="ARBA00022777"/>
    </source>
</evidence>
<reference evidence="15 16" key="1">
    <citation type="journal article" date="2008" name="Nature">
        <title>The Trichoplax genome and the nature of placozoans.</title>
        <authorList>
            <person name="Srivastava M."/>
            <person name="Begovic E."/>
            <person name="Chapman J."/>
            <person name="Putnam N.H."/>
            <person name="Hellsten U."/>
            <person name="Kawashima T."/>
            <person name="Kuo A."/>
            <person name="Mitros T."/>
            <person name="Salamov A."/>
            <person name="Carpenter M.L."/>
            <person name="Signorovitch A.Y."/>
            <person name="Moreno M.A."/>
            <person name="Kamm K."/>
            <person name="Grimwood J."/>
            <person name="Schmutz J."/>
            <person name="Shapiro H."/>
            <person name="Grigoriev I.V."/>
            <person name="Buss L.W."/>
            <person name="Schierwater B."/>
            <person name="Dellaporta S.L."/>
            <person name="Rokhsar D.S."/>
        </authorList>
    </citation>
    <scope>NUCLEOTIDE SEQUENCE [LARGE SCALE GENOMIC DNA]</scope>
    <source>
        <strain evidence="15 16">Grell-BS-1999</strain>
    </source>
</reference>
<proteinExistence type="inferred from homology"/>
<dbReference type="STRING" id="10228.B3RUN8"/>
<feature type="domain" description="NOL9 N-terminal" evidence="13">
    <location>
        <begin position="32"/>
        <end position="158"/>
    </location>
</feature>
<comment type="similarity">
    <text evidence="2">Belongs to the Clp1 family. NOL9/GRC3 subfamily.</text>
</comment>
<dbReference type="CTD" id="6752603"/>
<evidence type="ECO:0000256" key="11">
    <source>
        <dbReference type="SAM" id="Phobius"/>
    </source>
</evidence>
<dbReference type="HOGENOM" id="CLU_021128_2_0_1"/>